<sequence length="56" mass="5847">MPASPAPGPTAVTVVVYAAEEEKPPEVYFDATQTLPFAALQHFVALVASRLDSTGS</sequence>
<comment type="caution">
    <text evidence="1">The sequence shown here is derived from an EMBL/GenBank/DDBJ whole genome shotgun (WGS) entry which is preliminary data.</text>
</comment>
<evidence type="ECO:0000313" key="2">
    <source>
        <dbReference type="Proteomes" id="UP000267408"/>
    </source>
</evidence>
<gene>
    <name evidence="1" type="ORF">EDD39_5544</name>
</gene>
<dbReference type="Proteomes" id="UP000267408">
    <property type="component" value="Unassembled WGS sequence"/>
</dbReference>
<name>A0A8G1UAZ1_9ACTN</name>
<proteinExistence type="predicted"/>
<dbReference type="EMBL" id="RJVJ01000002">
    <property type="protein sequence ID" value="ROR37404.1"/>
    <property type="molecule type" value="Genomic_DNA"/>
</dbReference>
<accession>A0A8G1UAZ1</accession>
<organism evidence="1 2">
    <name type="scientific">Kitasatospora cineracea</name>
    <dbReference type="NCBI Taxonomy" id="88074"/>
    <lineage>
        <taxon>Bacteria</taxon>
        <taxon>Bacillati</taxon>
        <taxon>Actinomycetota</taxon>
        <taxon>Actinomycetes</taxon>
        <taxon>Kitasatosporales</taxon>
        <taxon>Streptomycetaceae</taxon>
        <taxon>Kitasatospora</taxon>
    </lineage>
</organism>
<dbReference type="AlphaFoldDB" id="A0A8G1UAZ1"/>
<protein>
    <submittedName>
        <fullName evidence="1">Uncharacterized protein</fullName>
    </submittedName>
</protein>
<reference evidence="1 2" key="1">
    <citation type="submission" date="2018-11" db="EMBL/GenBank/DDBJ databases">
        <title>Sequencing the genomes of 1000 actinobacteria strains.</title>
        <authorList>
            <person name="Klenk H.-P."/>
        </authorList>
    </citation>
    <scope>NUCLEOTIDE SEQUENCE [LARGE SCALE GENOMIC DNA]</scope>
    <source>
        <strain evidence="1 2">DSM 44780</strain>
    </source>
</reference>
<evidence type="ECO:0000313" key="1">
    <source>
        <dbReference type="EMBL" id="ROR37404.1"/>
    </source>
</evidence>